<dbReference type="Proteomes" id="UP000830167">
    <property type="component" value="Chromosome"/>
</dbReference>
<proteinExistence type="predicted"/>
<evidence type="ECO:0000313" key="1">
    <source>
        <dbReference type="EMBL" id="UOF89234.1"/>
    </source>
</evidence>
<dbReference type="Pfam" id="PF11068">
    <property type="entry name" value="YlqD"/>
    <property type="match status" value="1"/>
</dbReference>
<dbReference type="Gene3D" id="6.10.140.1110">
    <property type="match status" value="1"/>
</dbReference>
<accession>A0ABY4CG22</accession>
<protein>
    <submittedName>
        <fullName evidence="1">YlqD family protein</fullName>
    </submittedName>
</protein>
<evidence type="ECO:0000313" key="2">
    <source>
        <dbReference type="Proteomes" id="UP000830167"/>
    </source>
</evidence>
<reference evidence="1" key="1">
    <citation type="submission" date="2021-12" db="EMBL/GenBank/DDBJ databases">
        <title>Alicyclobacillaceae gen. nov., sp. nov., isolated from chalcocite enrichment system.</title>
        <authorList>
            <person name="Jiang Z."/>
        </authorList>
    </citation>
    <scope>NUCLEOTIDE SEQUENCE</scope>
    <source>
        <strain evidence="1">MYW30-H2</strain>
    </source>
</reference>
<sequence length="139" mass="15725">MLTIRQPVTVKMILTEQTKQRVVNEFHQMIASVMGELEQIETQGQQILEQAKAQDPEAALALEEKIEEEKNKRVERRDELIQQLSQFQQLELGTEVQQGQVETTIDVKVGDSWDAVAMGSEIVIKDGVVVEIRRAGEPV</sequence>
<keyword evidence="2" id="KW-1185">Reference proteome</keyword>
<dbReference type="EMBL" id="CP089291">
    <property type="protein sequence ID" value="UOF89234.1"/>
    <property type="molecule type" value="Genomic_DNA"/>
</dbReference>
<organism evidence="1 2">
    <name type="scientific">Fodinisporobacter ferrooxydans</name>
    <dbReference type="NCBI Taxonomy" id="2901836"/>
    <lineage>
        <taxon>Bacteria</taxon>
        <taxon>Bacillati</taxon>
        <taxon>Bacillota</taxon>
        <taxon>Bacilli</taxon>
        <taxon>Bacillales</taxon>
        <taxon>Alicyclobacillaceae</taxon>
        <taxon>Fodinisporobacter</taxon>
    </lineage>
</organism>
<dbReference type="InterPro" id="IPR021297">
    <property type="entry name" value="YlqD"/>
</dbReference>
<name>A0ABY4CG22_9BACL</name>
<gene>
    <name evidence="1" type="ORF">LSG31_15105</name>
</gene>
<dbReference type="RefSeq" id="WP_347435920.1">
    <property type="nucleotide sequence ID" value="NZ_CP089291.1"/>
</dbReference>